<accession>A0A6M3ZWV5</accession>
<reference evidence="1 2" key="1">
    <citation type="journal article" date="2012" name="J. Bacteriol.">
        <title>Genome sequence of the pathogenic Herbaspirillum seropedicae strain Os34, isolated from rice roots.</title>
        <authorList>
            <person name="Ye W."/>
            <person name="Ye S."/>
            <person name="Liu J."/>
            <person name="Chang S."/>
            <person name="Chen M."/>
            <person name="Zhu B."/>
            <person name="Guo L."/>
            <person name="An Q."/>
        </authorList>
    </citation>
    <scope>NUCLEOTIDE SEQUENCE [LARGE SCALE GENOMIC DNA]</scope>
    <source>
        <strain evidence="1 2">Os34</strain>
    </source>
</reference>
<evidence type="ECO:0000313" key="1">
    <source>
        <dbReference type="EMBL" id="QJQ03088.1"/>
    </source>
</evidence>
<gene>
    <name evidence="1" type="ORF">C798_23515</name>
</gene>
<dbReference type="GO" id="GO:0016740">
    <property type="term" value="F:transferase activity"/>
    <property type="evidence" value="ECO:0007669"/>
    <property type="project" value="UniProtKB-KW"/>
</dbReference>
<dbReference type="AlphaFoldDB" id="A0A6M3ZWV5"/>
<name>A0A6M3ZWV5_9BURK</name>
<evidence type="ECO:0000313" key="2">
    <source>
        <dbReference type="Proteomes" id="UP000501648"/>
    </source>
</evidence>
<dbReference type="RefSeq" id="WP_017454873.1">
    <property type="nucleotide sequence ID" value="NZ_CP008956.1"/>
</dbReference>
<proteinExistence type="predicted"/>
<keyword evidence="1" id="KW-0808">Transferase</keyword>
<dbReference type="Proteomes" id="UP000501648">
    <property type="component" value="Chromosome"/>
</dbReference>
<organism evidence="1 2">
    <name type="scientific">Herbaspirillum rubrisubalbicans Os34</name>
    <dbReference type="NCBI Taxonomy" id="1235827"/>
    <lineage>
        <taxon>Bacteria</taxon>
        <taxon>Pseudomonadati</taxon>
        <taxon>Pseudomonadota</taxon>
        <taxon>Betaproteobacteria</taxon>
        <taxon>Burkholderiales</taxon>
        <taxon>Oxalobacteraceae</taxon>
        <taxon>Herbaspirillum</taxon>
    </lineage>
</organism>
<dbReference type="EMBL" id="CP008956">
    <property type="protein sequence ID" value="QJQ03088.1"/>
    <property type="molecule type" value="Genomic_DNA"/>
</dbReference>
<sequence>MYDITPDRTTTRIITAGPTKHTSPEDANTLYTVLVQVEHRTKYDNNTPYEATLNVYYRLLNTESKRVEDTDKHYLTAHYSRYLVSPNGDIRITGTHGGMAFLELSPRHIRGRRIATYLMNEVVRWAKQWPEAEVYPIELLHGQAINSDEKERRNRFYARFGIEFDFHDPIAQETGISKPMTAQGLKEVSSWEENITEHELAPYLNATYAQLNDLKYQVTFLTADLRRSREELELVRVPKPSPFSLKAAVLGVVIGFGMAMFCVKFAGL</sequence>
<protein>
    <submittedName>
        <fullName evidence="1">N-acetyltransferase</fullName>
    </submittedName>
</protein>